<dbReference type="EMBL" id="HG966617">
    <property type="protein sequence ID" value="CDO58404.1"/>
    <property type="molecule type" value="Genomic_DNA"/>
</dbReference>
<dbReference type="Gene3D" id="3.10.620.30">
    <property type="match status" value="1"/>
</dbReference>
<protein>
    <submittedName>
        <fullName evidence="1">COGs COG3672</fullName>
    </submittedName>
</protein>
<accession>X5MDE7</accession>
<organism evidence="1 2">
    <name type="scientific">Candidatus Phaeomarinibacter ectocarpi</name>
    <dbReference type="NCBI Taxonomy" id="1458461"/>
    <lineage>
        <taxon>Bacteria</taxon>
        <taxon>Pseudomonadati</taxon>
        <taxon>Pseudomonadota</taxon>
        <taxon>Alphaproteobacteria</taxon>
        <taxon>Hyphomicrobiales</taxon>
        <taxon>Parvibaculaceae</taxon>
        <taxon>Candidatus Phaeomarinibacter</taxon>
    </lineage>
</organism>
<proteinExistence type="predicted"/>
<gene>
    <name evidence="1" type="ORF">BN1012_Phect190</name>
</gene>
<evidence type="ECO:0000313" key="1">
    <source>
        <dbReference type="EMBL" id="CDO58404.1"/>
    </source>
</evidence>
<dbReference type="Pfam" id="PF06035">
    <property type="entry name" value="Peptidase_C93"/>
    <property type="match status" value="1"/>
</dbReference>
<dbReference type="InterPro" id="IPR010319">
    <property type="entry name" value="Transglutaminase-like_Cys_pept"/>
</dbReference>
<dbReference type="HOGENOM" id="CLU_092032_1_1_5"/>
<dbReference type="KEGG" id="pect:BN1012_Phect190"/>
<reference evidence="1 2" key="1">
    <citation type="journal article" date="2014" name="Front. Genet.">
        <title>Genome and metabolic network of "Candidatus Phaeomarinobacter ectocarpi" Ec32, a new candidate genus of Alphaproteobacteria frequently associated with brown algae.</title>
        <authorList>
            <person name="Dittami S.M."/>
            <person name="Barbeyron T."/>
            <person name="Boyen C."/>
            <person name="Cambefort J."/>
            <person name="Collet G."/>
            <person name="Delage L."/>
            <person name="Gobet A."/>
            <person name="Groisillier A."/>
            <person name="Leblanc C."/>
            <person name="Michel G."/>
            <person name="Scornet D."/>
            <person name="Siegel A."/>
            <person name="Tapia J.E."/>
            <person name="Tonon T."/>
        </authorList>
    </citation>
    <scope>NUCLEOTIDE SEQUENCE [LARGE SCALE GENOMIC DNA]</scope>
    <source>
        <strain evidence="1 2">Ec32</strain>
    </source>
</reference>
<evidence type="ECO:0000313" key="2">
    <source>
        <dbReference type="Proteomes" id="UP000032160"/>
    </source>
</evidence>
<dbReference type="Proteomes" id="UP000032160">
    <property type="component" value="Chromosome I"/>
</dbReference>
<sequence>MEGDRARPPIGYIGFCLRHREDCEPDAGITTASTGAATTANLSHVTLTPQKWRELNEVNTYFNRTVRPVEDIDLVQKIEWWSYAINSAGDCEDYVLEKRRALIARGWPADALLITVVKHWNGQGHAVLTVVTDKGDLVLDNLAMGIVSFDKAPYSWLMRQSRQHPMHWVKLNGEGTSVQTAAHTASTQSSNFVAEGTSGL</sequence>
<dbReference type="AlphaFoldDB" id="X5MDE7"/>
<keyword evidence="2" id="KW-1185">Reference proteome</keyword>
<dbReference type="PANTHER" id="PTHR39327">
    <property type="match status" value="1"/>
</dbReference>
<dbReference type="STRING" id="1458461.BN1012_Phect190"/>
<dbReference type="PANTHER" id="PTHR39327:SF1">
    <property type="entry name" value="BLR5470 PROTEIN"/>
    <property type="match status" value="1"/>
</dbReference>
<name>X5MDE7_9HYPH</name>